<feature type="region of interest" description="Disordered" evidence="1">
    <location>
        <begin position="27"/>
        <end position="50"/>
    </location>
</feature>
<dbReference type="RefSeq" id="WP_380799638.1">
    <property type="nucleotide sequence ID" value="NZ_JBHUIV010000002.1"/>
</dbReference>
<dbReference type="PROSITE" id="PS51257">
    <property type="entry name" value="PROKAR_LIPOPROTEIN"/>
    <property type="match status" value="1"/>
</dbReference>
<feature type="compositionally biased region" description="Low complexity" evidence="1">
    <location>
        <begin position="34"/>
        <end position="50"/>
    </location>
</feature>
<evidence type="ECO:0000313" key="3">
    <source>
        <dbReference type="Proteomes" id="UP001597414"/>
    </source>
</evidence>
<proteinExistence type="predicted"/>
<keyword evidence="3" id="KW-1185">Reference proteome</keyword>
<evidence type="ECO:0008006" key="4">
    <source>
        <dbReference type="Google" id="ProtNLM"/>
    </source>
</evidence>
<evidence type="ECO:0000256" key="1">
    <source>
        <dbReference type="SAM" id="MobiDB-lite"/>
    </source>
</evidence>
<protein>
    <recommendedName>
        <fullName evidence="4">Collagen-like protein</fullName>
    </recommendedName>
</protein>
<organism evidence="2 3">
    <name type="scientific">Shivajiella indica</name>
    <dbReference type="NCBI Taxonomy" id="872115"/>
    <lineage>
        <taxon>Bacteria</taxon>
        <taxon>Pseudomonadati</taxon>
        <taxon>Bacteroidota</taxon>
        <taxon>Cytophagia</taxon>
        <taxon>Cytophagales</taxon>
        <taxon>Cyclobacteriaceae</taxon>
        <taxon>Shivajiella</taxon>
    </lineage>
</organism>
<evidence type="ECO:0000313" key="2">
    <source>
        <dbReference type="EMBL" id="MFD2200089.1"/>
    </source>
</evidence>
<reference evidence="3" key="1">
    <citation type="journal article" date="2019" name="Int. J. Syst. Evol. Microbiol.">
        <title>The Global Catalogue of Microorganisms (GCM) 10K type strain sequencing project: providing services to taxonomists for standard genome sequencing and annotation.</title>
        <authorList>
            <consortium name="The Broad Institute Genomics Platform"/>
            <consortium name="The Broad Institute Genome Sequencing Center for Infectious Disease"/>
            <person name="Wu L."/>
            <person name="Ma J."/>
        </authorList>
    </citation>
    <scope>NUCLEOTIDE SEQUENCE [LARGE SCALE GENOMIC DNA]</scope>
    <source>
        <strain evidence="3">KCTC 19812</strain>
    </source>
</reference>
<dbReference type="Proteomes" id="UP001597414">
    <property type="component" value="Unassembled WGS sequence"/>
</dbReference>
<name>A0ABW5B3N8_9BACT</name>
<comment type="caution">
    <text evidence="2">The sequence shown here is derived from an EMBL/GenBank/DDBJ whole genome shotgun (WGS) entry which is preliminary data.</text>
</comment>
<gene>
    <name evidence="2" type="ORF">ACFSKV_00830</name>
</gene>
<dbReference type="EMBL" id="JBHUIV010000002">
    <property type="protein sequence ID" value="MFD2200089.1"/>
    <property type="molecule type" value="Genomic_DNA"/>
</dbReference>
<sequence length="202" mass="22062">MKNIKNLTKWQGLLTFFVIFSLSCEGPEGPQGPAGPQGQQGPQGPQGEQGVPGLGQFDIVTFRTTTEGWAALGEEGEPGYSLIYEKSIPEITTDVTSNGAVLAFARIAEDGILSIWSPLPFSFNFGDWTANLLFIYSNFSTENPGNLQLWAYDSDNLAPSFGGGEIDIRLVILYGSESSRLDFESLKGLTWEELEKVLENLQ</sequence>
<dbReference type="Gene3D" id="1.20.5.320">
    <property type="entry name" value="6-Phosphogluconate Dehydrogenase, domain 3"/>
    <property type="match status" value="1"/>
</dbReference>
<accession>A0ABW5B3N8</accession>